<dbReference type="CDD" id="cd18773">
    <property type="entry name" value="PDC1_HK_sensor"/>
    <property type="match status" value="1"/>
</dbReference>
<evidence type="ECO:0000256" key="1">
    <source>
        <dbReference type="ARBA" id="ARBA00000085"/>
    </source>
</evidence>
<evidence type="ECO:0000256" key="7">
    <source>
        <dbReference type="ARBA" id="ARBA00022840"/>
    </source>
</evidence>
<evidence type="ECO:0000313" key="10">
    <source>
        <dbReference type="EMBL" id="SDX14945.1"/>
    </source>
</evidence>
<keyword evidence="8" id="KW-0472">Membrane</keyword>
<evidence type="ECO:0000259" key="9">
    <source>
        <dbReference type="Pfam" id="PF07568"/>
    </source>
</evidence>
<keyword evidence="11" id="KW-1185">Reference proteome</keyword>
<dbReference type="Pfam" id="PF07568">
    <property type="entry name" value="HisKA_2"/>
    <property type="match status" value="1"/>
</dbReference>
<dbReference type="GO" id="GO:0004673">
    <property type="term" value="F:protein histidine kinase activity"/>
    <property type="evidence" value="ECO:0007669"/>
    <property type="project" value="UniProtKB-EC"/>
</dbReference>
<reference evidence="10 11" key="1">
    <citation type="submission" date="2016-10" db="EMBL/GenBank/DDBJ databases">
        <authorList>
            <person name="de Groot N.N."/>
        </authorList>
    </citation>
    <scope>NUCLEOTIDE SEQUENCE [LARGE SCALE GENOMIC DNA]</scope>
    <source>
        <strain evidence="10 11">CGMCC 1.8894</strain>
    </source>
</reference>
<evidence type="ECO:0000256" key="5">
    <source>
        <dbReference type="ARBA" id="ARBA00022741"/>
    </source>
</evidence>
<keyword evidence="3" id="KW-0597">Phosphoprotein</keyword>
<dbReference type="InterPro" id="IPR036890">
    <property type="entry name" value="HATPase_C_sf"/>
</dbReference>
<keyword evidence="8" id="KW-0812">Transmembrane</keyword>
<dbReference type="PANTHER" id="PTHR41523">
    <property type="entry name" value="TWO-COMPONENT SYSTEM SENSOR PROTEIN"/>
    <property type="match status" value="1"/>
</dbReference>
<keyword evidence="8" id="KW-1133">Transmembrane helix</keyword>
<dbReference type="EMBL" id="FNOM01000005">
    <property type="protein sequence ID" value="SDX14945.1"/>
    <property type="molecule type" value="Genomic_DNA"/>
</dbReference>
<evidence type="ECO:0000256" key="2">
    <source>
        <dbReference type="ARBA" id="ARBA00012438"/>
    </source>
</evidence>
<dbReference type="STRING" id="564137.SAMN04488238_105325"/>
<dbReference type="AlphaFoldDB" id="A0A1H2ZC75"/>
<evidence type="ECO:0000256" key="6">
    <source>
        <dbReference type="ARBA" id="ARBA00022777"/>
    </source>
</evidence>
<sequence>MMKFARFPHRLSARLAILLTLGLAPLGAIAIYSEWQGARVATDAQASALIAQTGDAVGGQAALLRSALLASDALGRAIIAERGDPAACSEILRDYVQGTAFFTVAGFTDLEGRMACVSEGGPLDLGTSARLRDQIENPRQTLNFDQSGLISGMPVTIATSPVYDDDTLLGFMVLSVSSVAFRRISTQPDPETAPRGTFLLNETGDVLIGELAADAIAQLPPADQLQRLVAEGEGVYTEPSRSGDTRHFTVAQLIPGQLFALGSWDANQLELASGPFIWRLAIPVVMWLASVVVVMLAVNLLVVRYLQQINRQVRRFALGDRNDIAALSQEAPTELRELNGTISKMAMIIRRNENSAAEALEEKTVLLQEVHHRVKNNLQLIASILNLQVRKVTDPMARNIIHGVQARVRSLASIHRTLYELDQITEQDSARIFNQIMNDAVSMVTTDSPDLETEADITHITVPQANLIPFSLLFTEALTNALKYVTEGPDGKRRMHVFLQENDAGARLVVWNTCYPAEDCVEGMGLGRDLMTAFAQQIDAEIEMGPTDDSRGSGWQVAVQLPLAPQKRGG</sequence>
<name>A0A1H2ZC75_9RHOB</name>
<gene>
    <name evidence="10" type="ORF">SAMN04488238_105325</name>
</gene>
<keyword evidence="5" id="KW-0547">Nucleotide-binding</keyword>
<dbReference type="Proteomes" id="UP000198539">
    <property type="component" value="Unassembled WGS sequence"/>
</dbReference>
<dbReference type="RefSeq" id="WP_092889119.1">
    <property type="nucleotide sequence ID" value="NZ_CP061502.1"/>
</dbReference>
<dbReference type="Gene3D" id="3.30.450.20">
    <property type="entry name" value="PAS domain"/>
    <property type="match status" value="2"/>
</dbReference>
<dbReference type="GO" id="GO:0005524">
    <property type="term" value="F:ATP binding"/>
    <property type="evidence" value="ECO:0007669"/>
    <property type="project" value="UniProtKB-KW"/>
</dbReference>
<dbReference type="EC" id="2.7.13.3" evidence="2"/>
<proteinExistence type="predicted"/>
<feature type="transmembrane region" description="Helical" evidence="8">
    <location>
        <begin position="276"/>
        <end position="306"/>
    </location>
</feature>
<dbReference type="InterPro" id="IPR011495">
    <property type="entry name" value="Sig_transdc_His_kin_sub2_dim/P"/>
</dbReference>
<evidence type="ECO:0000256" key="4">
    <source>
        <dbReference type="ARBA" id="ARBA00022679"/>
    </source>
</evidence>
<keyword evidence="6 10" id="KW-0418">Kinase</keyword>
<dbReference type="OrthoDB" id="9767435at2"/>
<dbReference type="SUPFAM" id="SSF55874">
    <property type="entry name" value="ATPase domain of HSP90 chaperone/DNA topoisomerase II/histidine kinase"/>
    <property type="match status" value="1"/>
</dbReference>
<evidence type="ECO:0000256" key="3">
    <source>
        <dbReference type="ARBA" id="ARBA00022553"/>
    </source>
</evidence>
<protein>
    <recommendedName>
        <fullName evidence="2">histidine kinase</fullName>
        <ecNumber evidence="2">2.7.13.3</ecNumber>
    </recommendedName>
</protein>
<accession>A0A1H2ZC75</accession>
<evidence type="ECO:0000313" key="11">
    <source>
        <dbReference type="Proteomes" id="UP000198539"/>
    </source>
</evidence>
<feature type="domain" description="Signal transduction histidine kinase subgroup 2 dimerisation and phosphoacceptor" evidence="9">
    <location>
        <begin position="369"/>
        <end position="442"/>
    </location>
</feature>
<keyword evidence="7" id="KW-0067">ATP-binding</keyword>
<dbReference type="PANTHER" id="PTHR41523:SF8">
    <property type="entry name" value="ETHYLENE RESPONSE SENSOR PROTEIN"/>
    <property type="match status" value="1"/>
</dbReference>
<comment type="catalytic activity">
    <reaction evidence="1">
        <text>ATP + protein L-histidine = ADP + protein N-phospho-L-histidine.</text>
        <dbReference type="EC" id="2.7.13.3"/>
    </reaction>
</comment>
<evidence type="ECO:0000256" key="8">
    <source>
        <dbReference type="SAM" id="Phobius"/>
    </source>
</evidence>
<keyword evidence="4" id="KW-0808">Transferase</keyword>
<organism evidence="10 11">
    <name type="scientific">Roseicitreum antarcticum</name>
    <dbReference type="NCBI Taxonomy" id="564137"/>
    <lineage>
        <taxon>Bacteria</taxon>
        <taxon>Pseudomonadati</taxon>
        <taxon>Pseudomonadota</taxon>
        <taxon>Alphaproteobacteria</taxon>
        <taxon>Rhodobacterales</taxon>
        <taxon>Paracoccaceae</taxon>
        <taxon>Roseicitreum</taxon>
    </lineage>
</organism>
<dbReference type="Gene3D" id="3.30.565.10">
    <property type="entry name" value="Histidine kinase-like ATPase, C-terminal domain"/>
    <property type="match status" value="1"/>
</dbReference>